<evidence type="ECO:0000313" key="5">
    <source>
        <dbReference type="EMBL" id="KAK1791428.1"/>
    </source>
</evidence>
<dbReference type="Gene3D" id="2.30.30.40">
    <property type="entry name" value="SH3 Domains"/>
    <property type="match status" value="1"/>
</dbReference>
<reference evidence="5" key="1">
    <citation type="submission" date="2023-03" db="EMBL/GenBank/DDBJ databases">
        <title>Electrophorus voltai genome.</title>
        <authorList>
            <person name="Bian C."/>
        </authorList>
    </citation>
    <scope>NUCLEOTIDE SEQUENCE</scope>
    <source>
        <strain evidence="5">CB-2022</strain>
        <tissue evidence="5">Muscle</tissue>
    </source>
</reference>
<dbReference type="Proteomes" id="UP001239994">
    <property type="component" value="Unassembled WGS sequence"/>
</dbReference>
<protein>
    <recommendedName>
        <fullName evidence="4">SH3 domain-containing protein</fullName>
    </recommendedName>
</protein>
<evidence type="ECO:0000313" key="6">
    <source>
        <dbReference type="Proteomes" id="UP001239994"/>
    </source>
</evidence>
<organism evidence="5 6">
    <name type="scientific">Electrophorus voltai</name>
    <dbReference type="NCBI Taxonomy" id="2609070"/>
    <lineage>
        <taxon>Eukaryota</taxon>
        <taxon>Metazoa</taxon>
        <taxon>Chordata</taxon>
        <taxon>Craniata</taxon>
        <taxon>Vertebrata</taxon>
        <taxon>Euteleostomi</taxon>
        <taxon>Actinopterygii</taxon>
        <taxon>Neopterygii</taxon>
        <taxon>Teleostei</taxon>
        <taxon>Ostariophysi</taxon>
        <taxon>Gymnotiformes</taxon>
        <taxon>Gymnotoidei</taxon>
        <taxon>Gymnotidae</taxon>
        <taxon>Electrophorus</taxon>
    </lineage>
</organism>
<evidence type="ECO:0000256" key="1">
    <source>
        <dbReference type="ARBA" id="ARBA00022443"/>
    </source>
</evidence>
<dbReference type="PANTHER" id="PTHR47146:SF1">
    <property type="entry name" value="OTORAPLIN"/>
    <property type="match status" value="1"/>
</dbReference>
<comment type="caution">
    <text evidence="5">The sequence shown here is derived from an EMBL/GenBank/DDBJ whole genome shotgun (WGS) entry which is preliminary data.</text>
</comment>
<gene>
    <name evidence="5" type="ORF">P4O66_013438</name>
</gene>
<dbReference type="InterPro" id="IPR042801">
    <property type="entry name" value="OTOR"/>
</dbReference>
<feature type="domain" description="SH3" evidence="4">
    <location>
        <begin position="42"/>
        <end position="114"/>
    </location>
</feature>
<dbReference type="AlphaFoldDB" id="A0AAD8Z1S1"/>
<dbReference type="GO" id="GO:0001502">
    <property type="term" value="P:cartilage condensation"/>
    <property type="evidence" value="ECO:0007669"/>
    <property type="project" value="TreeGrafter"/>
</dbReference>
<dbReference type="PANTHER" id="PTHR47146">
    <property type="entry name" value="OTORAPLIN"/>
    <property type="match status" value="1"/>
</dbReference>
<keyword evidence="3" id="KW-0732">Signal</keyword>
<name>A0AAD8Z1S1_9TELE</name>
<evidence type="ECO:0000256" key="3">
    <source>
        <dbReference type="SAM" id="SignalP"/>
    </source>
</evidence>
<dbReference type="EMBL" id="JAROKS010000020">
    <property type="protein sequence ID" value="KAK1791428.1"/>
    <property type="molecule type" value="Genomic_DNA"/>
</dbReference>
<keyword evidence="1 2" id="KW-0728">SH3 domain</keyword>
<feature type="signal peptide" evidence="3">
    <location>
        <begin position="1"/>
        <end position="23"/>
    </location>
</feature>
<proteinExistence type="predicted"/>
<feature type="chain" id="PRO_5042037125" description="SH3 domain-containing protein" evidence="3">
    <location>
        <begin position="24"/>
        <end position="134"/>
    </location>
</feature>
<sequence>MGKLGYRVLLIVSFGCLHQTTDAIHMEKLANRKMCVDRYCSYVISVAKVLEDYIASDCRFINLKKGKMIYVYSKLKPVEGTGLFWLGSVYGDHYVDQMGIIGYFPSNHVNETHIFEKKTIEMPTAVSFLFFNSP</sequence>
<dbReference type="PROSITE" id="PS50002">
    <property type="entry name" value="SH3"/>
    <property type="match status" value="1"/>
</dbReference>
<dbReference type="InterPro" id="IPR036028">
    <property type="entry name" value="SH3-like_dom_sf"/>
</dbReference>
<dbReference type="InterPro" id="IPR001452">
    <property type="entry name" value="SH3_domain"/>
</dbReference>
<keyword evidence="6" id="KW-1185">Reference proteome</keyword>
<dbReference type="Pfam" id="PF07653">
    <property type="entry name" value="SH3_2"/>
    <property type="match status" value="1"/>
</dbReference>
<evidence type="ECO:0000259" key="4">
    <source>
        <dbReference type="PROSITE" id="PS50002"/>
    </source>
</evidence>
<dbReference type="SUPFAM" id="SSF50044">
    <property type="entry name" value="SH3-domain"/>
    <property type="match status" value="1"/>
</dbReference>
<dbReference type="SMART" id="SM00326">
    <property type="entry name" value="SH3"/>
    <property type="match status" value="1"/>
</dbReference>
<accession>A0AAD8Z1S1</accession>
<evidence type="ECO:0000256" key="2">
    <source>
        <dbReference type="PROSITE-ProRule" id="PRU00192"/>
    </source>
</evidence>